<feature type="binding site" evidence="5 7">
    <location>
        <position position="101"/>
    </location>
    <ligand>
        <name>substrate</name>
    </ligand>
</feature>
<evidence type="ECO:0000256" key="3">
    <source>
        <dbReference type="ARBA" id="ARBA00023002"/>
    </source>
</evidence>
<evidence type="ECO:0000259" key="10">
    <source>
        <dbReference type="Pfam" id="PF02866"/>
    </source>
</evidence>
<proteinExistence type="inferred from homology"/>
<evidence type="ECO:0000256" key="4">
    <source>
        <dbReference type="ARBA" id="ARBA00023027"/>
    </source>
</evidence>
<dbReference type="InterPro" id="IPR015955">
    <property type="entry name" value="Lactate_DH/Glyco_Ohase_4_C"/>
</dbReference>
<keyword evidence="5" id="KW-0816">Tricarboxylic acid cycle</keyword>
<dbReference type="CDD" id="cd01338">
    <property type="entry name" value="MDH_chloroplast-like"/>
    <property type="match status" value="1"/>
</dbReference>
<dbReference type="NCBIfam" id="NF003916">
    <property type="entry name" value="PRK05442.1"/>
    <property type="match status" value="1"/>
</dbReference>
<dbReference type="InterPro" id="IPR010945">
    <property type="entry name" value="Malate_DH_type2"/>
</dbReference>
<evidence type="ECO:0000256" key="7">
    <source>
        <dbReference type="PIRSR" id="PIRSR000102-2"/>
    </source>
</evidence>
<comment type="catalytic activity">
    <reaction evidence="5">
        <text>(S)-malate + NAD(+) = oxaloacetate + NADH + H(+)</text>
        <dbReference type="Rhea" id="RHEA:21432"/>
        <dbReference type="ChEBI" id="CHEBI:15378"/>
        <dbReference type="ChEBI" id="CHEBI:15589"/>
        <dbReference type="ChEBI" id="CHEBI:16452"/>
        <dbReference type="ChEBI" id="CHEBI:57540"/>
        <dbReference type="ChEBI" id="CHEBI:57945"/>
        <dbReference type="EC" id="1.1.1.37"/>
    </reaction>
</comment>
<evidence type="ECO:0000256" key="8">
    <source>
        <dbReference type="PIRSR" id="PIRSR000102-3"/>
    </source>
</evidence>
<feature type="binding site" evidence="5">
    <location>
        <position position="115"/>
    </location>
    <ligand>
        <name>NAD(+)</name>
        <dbReference type="ChEBI" id="CHEBI:57540"/>
    </ligand>
</feature>
<feature type="binding site" evidence="5 7">
    <location>
        <position position="134"/>
    </location>
    <ligand>
        <name>substrate</name>
    </ligand>
</feature>
<dbReference type="EMBL" id="JAGQHR010000991">
    <property type="protein sequence ID" value="MCA9730102.1"/>
    <property type="molecule type" value="Genomic_DNA"/>
</dbReference>
<dbReference type="FunFam" id="3.90.110.10:FF:000002">
    <property type="entry name" value="Malate dehydrogenase"/>
    <property type="match status" value="1"/>
</dbReference>
<name>A0A956M4S7_UNCEI</name>
<dbReference type="InterPro" id="IPR001236">
    <property type="entry name" value="Lactate/malate_DH_N"/>
</dbReference>
<evidence type="ECO:0000256" key="1">
    <source>
        <dbReference type="ARBA" id="ARBA00009613"/>
    </source>
</evidence>
<dbReference type="NCBIfam" id="TIGR01759">
    <property type="entry name" value="MalateDH-SF1"/>
    <property type="match status" value="1"/>
</dbReference>
<dbReference type="EC" id="1.1.1.37" evidence="2 5"/>
<evidence type="ECO:0000256" key="5">
    <source>
        <dbReference type="HAMAP-Rule" id="MF_01517"/>
    </source>
</evidence>
<comment type="similarity">
    <text evidence="1 5">Belongs to the LDH/MDH superfamily. MDH type 2 family.</text>
</comment>
<dbReference type="Gene3D" id="3.90.110.10">
    <property type="entry name" value="Lactate dehydrogenase/glycoside hydrolase, family 4, C-terminal"/>
    <property type="match status" value="1"/>
</dbReference>
<dbReference type="Proteomes" id="UP000697710">
    <property type="component" value="Unassembled WGS sequence"/>
</dbReference>
<feature type="binding site" evidence="5 7">
    <location>
        <position position="165"/>
    </location>
    <ligand>
        <name>substrate</name>
    </ligand>
</feature>
<comment type="caution">
    <text evidence="5">Lacks conserved residue(s) required for the propagation of feature annotation.</text>
</comment>
<comment type="function">
    <text evidence="5">Catalyzes the reversible oxidation of malate to oxaloacetate.</text>
</comment>
<evidence type="ECO:0000313" key="11">
    <source>
        <dbReference type="EMBL" id="MCA9730102.1"/>
    </source>
</evidence>
<dbReference type="PIRSF" id="PIRSF000102">
    <property type="entry name" value="Lac_mal_DH"/>
    <property type="match status" value="1"/>
</dbReference>
<dbReference type="SUPFAM" id="SSF56327">
    <property type="entry name" value="LDH C-terminal domain-like"/>
    <property type="match status" value="1"/>
</dbReference>
<evidence type="ECO:0000313" key="12">
    <source>
        <dbReference type="Proteomes" id="UP000697710"/>
    </source>
</evidence>
<evidence type="ECO:0000259" key="9">
    <source>
        <dbReference type="Pfam" id="PF00056"/>
    </source>
</evidence>
<dbReference type="FunFam" id="3.40.50.720:FF:000010">
    <property type="entry name" value="Malate dehydrogenase"/>
    <property type="match status" value="1"/>
</dbReference>
<reference evidence="11" key="1">
    <citation type="submission" date="2020-04" db="EMBL/GenBank/DDBJ databases">
        <authorList>
            <person name="Zhang T."/>
        </authorList>
    </citation>
    <scope>NUCLEOTIDE SEQUENCE</scope>
    <source>
        <strain evidence="11">HKST-UBA01</strain>
    </source>
</reference>
<feature type="binding site" evidence="8">
    <location>
        <begin position="132"/>
        <end position="134"/>
    </location>
    <ligand>
        <name>NAD(+)</name>
        <dbReference type="ChEBI" id="CHEBI:57540"/>
    </ligand>
</feature>
<protein>
    <recommendedName>
        <fullName evidence="2 5">Malate dehydrogenase</fullName>
        <ecNumber evidence="2 5">1.1.1.37</ecNumber>
    </recommendedName>
</protein>
<feature type="active site" description="Proton acceptor" evidence="5 6">
    <location>
        <position position="190"/>
    </location>
</feature>
<dbReference type="Gene3D" id="3.40.50.720">
    <property type="entry name" value="NAD(P)-binding Rossmann-like Domain"/>
    <property type="match status" value="1"/>
</dbReference>
<dbReference type="InterPro" id="IPR036291">
    <property type="entry name" value="NAD(P)-bd_dom_sf"/>
</dbReference>
<dbReference type="InterPro" id="IPR001557">
    <property type="entry name" value="L-lactate/malate_DH"/>
</dbReference>
<reference evidence="11" key="2">
    <citation type="journal article" date="2021" name="Microbiome">
        <title>Successional dynamics and alternative stable states in a saline activated sludge microbial community over 9 years.</title>
        <authorList>
            <person name="Wang Y."/>
            <person name="Ye J."/>
            <person name="Ju F."/>
            <person name="Liu L."/>
            <person name="Boyd J.A."/>
            <person name="Deng Y."/>
            <person name="Parks D.H."/>
            <person name="Jiang X."/>
            <person name="Yin X."/>
            <person name="Woodcroft B.J."/>
            <person name="Tyson G.W."/>
            <person name="Hugenholtz P."/>
            <person name="Polz M.F."/>
            <person name="Zhang T."/>
        </authorList>
    </citation>
    <scope>NUCLEOTIDE SEQUENCE</scope>
    <source>
        <strain evidence="11">HKST-UBA01</strain>
    </source>
</reference>
<feature type="domain" description="Lactate/malate dehydrogenase C-terminal" evidence="10">
    <location>
        <begin position="159"/>
        <end position="325"/>
    </location>
</feature>
<feature type="binding site" evidence="5 8">
    <location>
        <position position="108"/>
    </location>
    <ligand>
        <name>NAD(+)</name>
        <dbReference type="ChEBI" id="CHEBI:57540"/>
    </ligand>
</feature>
<dbReference type="GO" id="GO:0030060">
    <property type="term" value="F:L-malate dehydrogenase (NAD+) activity"/>
    <property type="evidence" value="ECO:0007669"/>
    <property type="project" value="UniProtKB-UniRule"/>
</dbReference>
<keyword evidence="3 5" id="KW-0560">Oxidoreductase</keyword>
<evidence type="ECO:0000256" key="6">
    <source>
        <dbReference type="PIRSR" id="PIRSR000102-1"/>
    </source>
</evidence>
<comment type="caution">
    <text evidence="11">The sequence shown here is derived from an EMBL/GenBank/DDBJ whole genome shotgun (WGS) entry which is preliminary data.</text>
</comment>
<gene>
    <name evidence="5" type="primary">mdh</name>
    <name evidence="11" type="ORF">KC729_20630</name>
</gene>
<dbReference type="GO" id="GO:0006099">
    <property type="term" value="P:tricarboxylic acid cycle"/>
    <property type="evidence" value="ECO:0007669"/>
    <property type="project" value="UniProtKB-UniRule"/>
</dbReference>
<dbReference type="HAMAP" id="MF_01517">
    <property type="entry name" value="Malate_dehydrog_2"/>
    <property type="match status" value="1"/>
</dbReference>
<dbReference type="PANTHER" id="PTHR23382">
    <property type="entry name" value="MALATE DEHYDROGENASE"/>
    <property type="match status" value="1"/>
</dbReference>
<accession>A0A956M4S7</accession>
<evidence type="ECO:0000256" key="2">
    <source>
        <dbReference type="ARBA" id="ARBA00012995"/>
    </source>
</evidence>
<dbReference type="Pfam" id="PF00056">
    <property type="entry name" value="Ldh_1_N"/>
    <property type="match status" value="1"/>
</dbReference>
<organism evidence="11 12">
    <name type="scientific">Eiseniibacteriota bacterium</name>
    <dbReference type="NCBI Taxonomy" id="2212470"/>
    <lineage>
        <taxon>Bacteria</taxon>
        <taxon>Candidatus Eiseniibacteriota</taxon>
    </lineage>
</organism>
<keyword evidence="4 5" id="KW-0520">NAD</keyword>
<feature type="binding site" evidence="5 7">
    <location>
        <position position="95"/>
    </location>
    <ligand>
        <name>substrate</name>
    </ligand>
</feature>
<dbReference type="InterPro" id="IPR022383">
    <property type="entry name" value="Lactate/malate_DH_C"/>
</dbReference>
<dbReference type="Pfam" id="PF02866">
    <property type="entry name" value="Ldh_1_C"/>
    <property type="match status" value="1"/>
</dbReference>
<sequence length="332" mass="35500">MQERIMAKRVAVTGAAGQIGYSLLPRIAAGEVFGPDTPVILQCLEITPALGSLEGVRMELDDCAFPLLEGVVCSDDPRVAFADADLVFLVGSKPRGPGMERNDLLRENGPIFIGQGQALADVAAKDVRVIVIGNPCNTNCLIALNNGRRIAPGQWSAMTQLDHNRAQAQLAGKTGSLARDVKNVVIWGNHSNTQFPDWTHATIQGKPAEGQVNDLPWLQGPFLKTVQERGKAIIDARGKSSALSAASAGIDHARLLMNGTSKGEWTSMAVVSDGSYDVPAGLLCSVPVECPGDGTYRIVKGLEFQPFGREKFDASVKELVWERDTVKDLLGS</sequence>
<dbReference type="GO" id="GO:0006108">
    <property type="term" value="P:malate metabolic process"/>
    <property type="evidence" value="ECO:0007669"/>
    <property type="project" value="InterPro"/>
</dbReference>
<dbReference type="SUPFAM" id="SSF51735">
    <property type="entry name" value="NAD(P)-binding Rossmann-fold domains"/>
    <property type="match status" value="1"/>
</dbReference>
<dbReference type="AlphaFoldDB" id="A0A956M4S7"/>
<feature type="domain" description="Lactate/malate dehydrogenase N-terminal" evidence="9">
    <location>
        <begin position="9"/>
        <end position="148"/>
    </location>
</feature>
<feature type="binding site" evidence="5 8">
    <location>
        <begin position="14"/>
        <end position="20"/>
    </location>
    <ligand>
        <name>NAD(+)</name>
        <dbReference type="ChEBI" id="CHEBI:57540"/>
    </ligand>
</feature>